<feature type="domain" description="PRMT5 TIM barrel" evidence="9">
    <location>
        <begin position="47"/>
        <end position="311"/>
    </location>
</feature>
<evidence type="ECO:0000256" key="3">
    <source>
        <dbReference type="ARBA" id="ARBA00022691"/>
    </source>
</evidence>
<sequence length="671" mass="75313">HHALMAISFQQAAAMSLESVQIGLMPPATAISAENVMQLVTYSQAKGFDFLLSPVNSPGYRRVLFENEQPESEAMRTWRAGLEAFRPDDLILRTADHSDFIVGTLSEWQDFDSADAKVRLHSELALRQQFNWAAHLGLGGVMLPYPPSSQPLTNYGRVIAGSLAMLAYTACWFQVPCMDEELERGIDEEQQGMRSWERWNSLRNMAGSDSKLGVALELCGSLPTDKVLDRWFAEPVKVIILQEDIFLTNNKGYPVLSKRHQQVVRRFMRHKPSFIIASGTLPKLVLDEFSDDMLQQTLSSPHADYVRYLHRTQETLGVIDQFATGYQDYLQAPLQPLQDNLESSTYETFEKDPIKYQQYELAVERALLDRPVPSNGEPDVTVIMVVGAGRGPLVNCSLRAAEKAGREVRVYAVEKNPNAFVTIQNMKAALWGDRVTIVFSDMRTWKAPEKADILVSELLGSFGDNELSPECLDGAQKFLKPEGISIPANYTAFVSPMASNKLHADVSAYKDLAHFETSYVVMFKAISLLAQPKPIWVFEHPNRTEIPLDEDPLSNHHNIRSGSIEFTSETSGMVHGVAGYFESVLYKDVMLSINPATHSPGMFSWFPIYFPIKTPLYVPAKAQVVLDFWRMTDTRKVWYEWRVSCRVAGLGEIHATALHNIGGRSSSIGLH</sequence>
<protein>
    <recommendedName>
        <fullName evidence="4">Protein arginine N-methyltransferase</fullName>
    </recommendedName>
</protein>
<evidence type="ECO:0000256" key="7">
    <source>
        <dbReference type="PIRSR" id="PIRSR015894-3"/>
    </source>
</evidence>
<dbReference type="PANTHER" id="PTHR10738">
    <property type="entry name" value="PROTEIN ARGININE N-METHYLTRANSFERASE 5"/>
    <property type="match status" value="1"/>
</dbReference>
<keyword evidence="3 4" id="KW-0949">S-adenosyl-L-methionine</keyword>
<name>A0A9P8A2A7_MORAP</name>
<evidence type="ECO:0000313" key="12">
    <source>
        <dbReference type="Proteomes" id="UP000717515"/>
    </source>
</evidence>
<evidence type="ECO:0000256" key="1">
    <source>
        <dbReference type="ARBA" id="ARBA00022603"/>
    </source>
</evidence>
<organism evidence="11 12">
    <name type="scientific">Mortierella alpina</name>
    <name type="common">Oleaginous fungus</name>
    <name type="synonym">Mortierella renispora</name>
    <dbReference type="NCBI Taxonomy" id="64518"/>
    <lineage>
        <taxon>Eukaryota</taxon>
        <taxon>Fungi</taxon>
        <taxon>Fungi incertae sedis</taxon>
        <taxon>Mucoromycota</taxon>
        <taxon>Mortierellomycotina</taxon>
        <taxon>Mortierellomycetes</taxon>
        <taxon>Mortierellales</taxon>
        <taxon>Mortierellaceae</taxon>
        <taxon>Mortierella</taxon>
    </lineage>
</organism>
<dbReference type="Gene3D" id="2.70.160.11">
    <property type="entry name" value="Hnrnp arginine n-methyltransferase1"/>
    <property type="match status" value="1"/>
</dbReference>
<evidence type="ECO:0000313" key="11">
    <source>
        <dbReference type="EMBL" id="KAG9322085.1"/>
    </source>
</evidence>
<evidence type="ECO:0000256" key="2">
    <source>
        <dbReference type="ARBA" id="ARBA00022679"/>
    </source>
</evidence>
<feature type="binding site" evidence="6">
    <location>
        <begin position="355"/>
        <end position="356"/>
    </location>
    <ligand>
        <name>S-adenosyl-L-methionine</name>
        <dbReference type="ChEBI" id="CHEBI:59789"/>
    </ligand>
</feature>
<dbReference type="FunFam" id="3.40.50.150:FF:000029">
    <property type="entry name" value="Protein arginine N-methyltransferase 5"/>
    <property type="match status" value="1"/>
</dbReference>
<dbReference type="AlphaFoldDB" id="A0A9P8A2A7"/>
<keyword evidence="1 4" id="KW-0489">Methyltransferase</keyword>
<comment type="caution">
    <text evidence="11">The sequence shown here is derived from an EMBL/GenBank/DDBJ whole genome shotgun (WGS) entry which is preliminary data.</text>
</comment>
<dbReference type="Gene3D" id="3.40.50.150">
    <property type="entry name" value="Vaccinia Virus protein VP39"/>
    <property type="match status" value="1"/>
</dbReference>
<comment type="similarity">
    <text evidence="4">Belongs to the class I-like SAM-binding methyltransferase superfamily.</text>
</comment>
<proteinExistence type="inferred from homology"/>
<gene>
    <name evidence="11" type="ORF">KVV02_005569</name>
</gene>
<dbReference type="GO" id="GO:0016274">
    <property type="term" value="F:protein-arginine N-methyltransferase activity"/>
    <property type="evidence" value="ECO:0007669"/>
    <property type="project" value="InterPro"/>
</dbReference>
<dbReference type="CDD" id="cd02440">
    <property type="entry name" value="AdoMet_MTases"/>
    <property type="match status" value="1"/>
</dbReference>
<dbReference type="GO" id="GO:0032259">
    <property type="term" value="P:methylation"/>
    <property type="evidence" value="ECO:0007669"/>
    <property type="project" value="UniProtKB-KW"/>
</dbReference>
<dbReference type="PANTHER" id="PTHR10738:SF0">
    <property type="entry name" value="PROTEIN ARGININE N-METHYLTRANSFERASE 5"/>
    <property type="match status" value="1"/>
</dbReference>
<dbReference type="InterPro" id="IPR029063">
    <property type="entry name" value="SAM-dependent_MTases_sf"/>
</dbReference>
<feature type="active site" description="Proton donor/acceptor" evidence="5">
    <location>
        <position position="466"/>
    </location>
</feature>
<evidence type="ECO:0000256" key="6">
    <source>
        <dbReference type="PIRSR" id="PIRSR015894-2"/>
    </source>
</evidence>
<dbReference type="InterPro" id="IPR035247">
    <property type="entry name" value="PRMT5_TIM"/>
</dbReference>
<dbReference type="GO" id="GO:0005634">
    <property type="term" value="C:nucleus"/>
    <property type="evidence" value="ECO:0007669"/>
    <property type="project" value="TreeGrafter"/>
</dbReference>
<feature type="non-terminal residue" evidence="11">
    <location>
        <position position="1"/>
    </location>
</feature>
<dbReference type="Pfam" id="PF05185">
    <property type="entry name" value="PRMT5"/>
    <property type="match status" value="1"/>
</dbReference>
<evidence type="ECO:0000259" key="10">
    <source>
        <dbReference type="Pfam" id="PF17286"/>
    </source>
</evidence>
<feature type="domain" description="PRMT5 arginine-N-methyltransferase" evidence="8">
    <location>
        <begin position="321"/>
        <end position="486"/>
    </location>
</feature>
<dbReference type="EMBL" id="JAIFTL010000166">
    <property type="protein sequence ID" value="KAG9322085.1"/>
    <property type="molecule type" value="Genomic_DNA"/>
</dbReference>
<feature type="active site" description="Proton donor/acceptor" evidence="5">
    <location>
        <position position="457"/>
    </location>
</feature>
<dbReference type="Pfam" id="PF17286">
    <property type="entry name" value="PRMT5_C"/>
    <property type="match status" value="1"/>
</dbReference>
<feature type="domain" description="PRMT5 oligomerisation" evidence="10">
    <location>
        <begin position="489"/>
        <end position="668"/>
    </location>
</feature>
<evidence type="ECO:0000259" key="9">
    <source>
        <dbReference type="Pfam" id="PF17285"/>
    </source>
</evidence>
<reference evidence="11" key="1">
    <citation type="submission" date="2021-07" db="EMBL/GenBank/DDBJ databases">
        <title>Draft genome of Mortierella alpina, strain LL118, isolated from an aspen leaf litter sample.</title>
        <authorList>
            <person name="Yang S."/>
            <person name="Vinatzer B.A."/>
        </authorList>
    </citation>
    <scope>NUCLEOTIDE SEQUENCE</scope>
    <source>
        <strain evidence="11">LL118</strain>
    </source>
</reference>
<dbReference type="PROSITE" id="PS51678">
    <property type="entry name" value="SAM_MT_PRMT"/>
    <property type="match status" value="1"/>
</dbReference>
<dbReference type="InterPro" id="IPR035075">
    <property type="entry name" value="PRMT5"/>
</dbReference>
<dbReference type="GO" id="GO:0006355">
    <property type="term" value="P:regulation of DNA-templated transcription"/>
    <property type="evidence" value="ECO:0007669"/>
    <property type="project" value="TreeGrafter"/>
</dbReference>
<feature type="binding site" evidence="6">
    <location>
        <position position="346"/>
    </location>
    <ligand>
        <name>S-adenosyl-L-methionine</name>
        <dbReference type="ChEBI" id="CHEBI:59789"/>
    </ligand>
</feature>
<feature type="binding site" evidence="6">
    <location>
        <begin position="441"/>
        <end position="442"/>
    </location>
    <ligand>
        <name>S-adenosyl-L-methionine</name>
        <dbReference type="ChEBI" id="CHEBI:59789"/>
    </ligand>
</feature>
<feature type="binding site" evidence="6">
    <location>
        <position position="414"/>
    </location>
    <ligand>
        <name>S-adenosyl-L-methionine</name>
        <dbReference type="ChEBI" id="CHEBI:59789"/>
    </ligand>
</feature>
<dbReference type="Gene3D" id="3.20.20.150">
    <property type="entry name" value="Divalent-metal-dependent TIM barrel enzymes"/>
    <property type="match status" value="1"/>
</dbReference>
<dbReference type="InterPro" id="IPR035248">
    <property type="entry name" value="PRMT5_C"/>
</dbReference>
<accession>A0A9P8A2A7</accession>
<dbReference type="PIRSF" id="PIRSF015894">
    <property type="entry name" value="Skb1_MeTrfase"/>
    <property type="match status" value="1"/>
</dbReference>
<dbReference type="InterPro" id="IPR007857">
    <property type="entry name" value="Arg_MeTrfase_PRMT5"/>
</dbReference>
<keyword evidence="2 4" id="KW-0808">Transferase</keyword>
<dbReference type="InterPro" id="IPR025799">
    <property type="entry name" value="Arg_MeTrfase"/>
</dbReference>
<evidence type="ECO:0000256" key="5">
    <source>
        <dbReference type="PIRSR" id="PIRSR015894-1"/>
    </source>
</evidence>
<feature type="site" description="Critical for specifying symmetric addition of methyl groups" evidence="7">
    <location>
        <position position="349"/>
    </location>
</feature>
<evidence type="ECO:0000256" key="4">
    <source>
        <dbReference type="PIRNR" id="PIRNR015894"/>
    </source>
</evidence>
<dbReference type="Proteomes" id="UP000717515">
    <property type="component" value="Unassembled WGS sequence"/>
</dbReference>
<dbReference type="Pfam" id="PF17285">
    <property type="entry name" value="PRMT5_TIM"/>
    <property type="match status" value="1"/>
</dbReference>
<dbReference type="SUPFAM" id="SSF53335">
    <property type="entry name" value="S-adenosyl-L-methionine-dependent methyltransferases"/>
    <property type="match status" value="1"/>
</dbReference>
<evidence type="ECO:0000259" key="8">
    <source>
        <dbReference type="Pfam" id="PF05185"/>
    </source>
</evidence>
<dbReference type="GO" id="GO:0005829">
    <property type="term" value="C:cytosol"/>
    <property type="evidence" value="ECO:0007669"/>
    <property type="project" value="TreeGrafter"/>
</dbReference>